<evidence type="ECO:0000313" key="1">
    <source>
        <dbReference type="EMBL" id="CAH8241519.1"/>
    </source>
</evidence>
<organism evidence="1 2">
    <name type="scientific">Vibrio aestuarianus</name>
    <dbReference type="NCBI Taxonomy" id="28171"/>
    <lineage>
        <taxon>Bacteria</taxon>
        <taxon>Pseudomonadati</taxon>
        <taxon>Pseudomonadota</taxon>
        <taxon>Gammaproteobacteria</taxon>
        <taxon>Vibrionales</taxon>
        <taxon>Vibrionaceae</taxon>
        <taxon>Vibrio</taxon>
    </lineage>
</organism>
<dbReference type="EMBL" id="CALYLK010000139">
    <property type="protein sequence ID" value="CAH8241519.1"/>
    <property type="molecule type" value="Genomic_DNA"/>
</dbReference>
<evidence type="ECO:0000313" key="2">
    <source>
        <dbReference type="Proteomes" id="UP001152658"/>
    </source>
</evidence>
<gene>
    <name evidence="1" type="ORF">VAE063_980043</name>
</gene>
<keyword evidence="2" id="KW-1185">Reference proteome</keyword>
<comment type="caution">
    <text evidence="1">The sequence shown here is derived from an EMBL/GenBank/DDBJ whole genome shotgun (WGS) entry which is preliminary data.</text>
</comment>
<dbReference type="Proteomes" id="UP001152658">
    <property type="component" value="Unassembled WGS sequence"/>
</dbReference>
<reference evidence="1" key="1">
    <citation type="submission" date="2022-06" db="EMBL/GenBank/DDBJ databases">
        <authorList>
            <person name="Goudenege D."/>
            <person name="Le Roux F."/>
        </authorList>
    </citation>
    <scope>NUCLEOTIDE SEQUENCE</scope>
    <source>
        <strain evidence="1">12-063</strain>
    </source>
</reference>
<proteinExistence type="predicted"/>
<accession>A0ABM9FU52</accession>
<protein>
    <submittedName>
        <fullName evidence="1">Uncharacterized protein</fullName>
    </submittedName>
</protein>
<name>A0ABM9FU52_9VIBR</name>
<sequence length="46" mass="5326">MLLTCSYLALIVTNLLTKLKQKDHFAKWLLNIFSSPVLSTPYSYIH</sequence>